<proteinExistence type="predicted"/>
<organism evidence="1 2">
    <name type="scientific">Roseivirga pacifica</name>
    <dbReference type="NCBI Taxonomy" id="1267423"/>
    <lineage>
        <taxon>Bacteria</taxon>
        <taxon>Pseudomonadati</taxon>
        <taxon>Bacteroidota</taxon>
        <taxon>Cytophagia</taxon>
        <taxon>Cytophagales</taxon>
        <taxon>Roseivirgaceae</taxon>
        <taxon>Roseivirga</taxon>
    </lineage>
</organism>
<dbReference type="GeneID" id="99986193"/>
<dbReference type="OrthoDB" id="978772at2"/>
<reference evidence="2" key="1">
    <citation type="submission" date="2016-10" db="EMBL/GenBank/DDBJ databases">
        <authorList>
            <person name="Varghese N."/>
            <person name="Submissions S."/>
        </authorList>
    </citation>
    <scope>NUCLEOTIDE SEQUENCE [LARGE SCALE GENOMIC DNA]</scope>
    <source>
        <strain evidence="2">CGMCC 1.12402</strain>
    </source>
</reference>
<dbReference type="Gene3D" id="2.160.20.80">
    <property type="entry name" value="E3 ubiquitin-protein ligase SopA"/>
    <property type="match status" value="1"/>
</dbReference>
<sequence length="251" mass="28700">MDSRLLNSKQVKDIFKGKDLEFRIVPYEFKVGATVSLKDQHVPKPLTFENCYFKELIFDGTRASANLRFVNCRIDRFSLINSQLHSVEFEHCRLGELEVAGSQEFYEFRLNSSKCDSLKVTDNPIYKRIHIGCGSFIKKGVVAGNGSIGKNSFESEIFFCPECFNEMLITDNCSEILEVGTFGEYANLRIERNKANMVVFSNCDPKYSVVSIEHIEPFKKENSSIEVVNSELLDNILKPTDLSQYKEVKKI</sequence>
<gene>
    <name evidence="1" type="ORF">SAMN05216290_1467</name>
</gene>
<dbReference type="RefSeq" id="WP_090257852.1">
    <property type="nucleotide sequence ID" value="NZ_FOIR01000001.1"/>
</dbReference>
<evidence type="ECO:0000313" key="2">
    <source>
        <dbReference type="Proteomes" id="UP000199437"/>
    </source>
</evidence>
<dbReference type="Proteomes" id="UP000199437">
    <property type="component" value="Unassembled WGS sequence"/>
</dbReference>
<name>A0A1I0NU86_9BACT</name>
<protein>
    <submittedName>
        <fullName evidence="1">Uncharacterized protein</fullName>
    </submittedName>
</protein>
<evidence type="ECO:0000313" key="1">
    <source>
        <dbReference type="EMBL" id="SEW05119.1"/>
    </source>
</evidence>
<dbReference type="EMBL" id="FOIR01000001">
    <property type="protein sequence ID" value="SEW05119.1"/>
    <property type="molecule type" value="Genomic_DNA"/>
</dbReference>
<dbReference type="AlphaFoldDB" id="A0A1I0NU86"/>
<keyword evidence="2" id="KW-1185">Reference proteome</keyword>
<dbReference type="STRING" id="1267423.SAMN05216290_1467"/>
<accession>A0A1I0NU86</accession>